<dbReference type="InterPro" id="IPR015991">
    <property type="entry name" value="TatD/YcfH-like"/>
</dbReference>
<feature type="binding site" evidence="3">
    <location>
        <position position="210"/>
    </location>
    <ligand>
        <name>a divalent metal cation</name>
        <dbReference type="ChEBI" id="CHEBI:60240"/>
        <label>1</label>
    </ligand>
</feature>
<keyword evidence="1 3" id="KW-0479">Metal-binding</keyword>
<comment type="caution">
    <text evidence="4">The sequence shown here is derived from an EMBL/GenBank/DDBJ whole genome shotgun (WGS) entry which is preliminary data.</text>
</comment>
<feature type="binding site" evidence="3">
    <location>
        <position position="133"/>
    </location>
    <ligand>
        <name>a divalent metal cation</name>
        <dbReference type="ChEBI" id="CHEBI:60240"/>
        <label>2</label>
    </ligand>
</feature>
<comment type="catalytic activity">
    <reaction evidence="3">
        <text>a D-aminoacyl-tRNA + H2O = a tRNA + a D-alpha-amino acid + H(+)</text>
        <dbReference type="Rhea" id="RHEA:13953"/>
        <dbReference type="Rhea" id="RHEA-COMP:10123"/>
        <dbReference type="Rhea" id="RHEA-COMP:10124"/>
        <dbReference type="ChEBI" id="CHEBI:15377"/>
        <dbReference type="ChEBI" id="CHEBI:15378"/>
        <dbReference type="ChEBI" id="CHEBI:59871"/>
        <dbReference type="ChEBI" id="CHEBI:78442"/>
        <dbReference type="ChEBI" id="CHEBI:79333"/>
        <dbReference type="EC" id="3.1.1.96"/>
    </reaction>
</comment>
<feature type="binding site" evidence="3">
    <location>
        <position position="160"/>
    </location>
    <ligand>
        <name>a divalent metal cation</name>
        <dbReference type="ChEBI" id="CHEBI:60240"/>
        <label>2</label>
    </ligand>
</feature>
<accession>A0ABT6EWL8</accession>
<reference evidence="4" key="2">
    <citation type="submission" date="2022-01" db="EMBL/GenBank/DDBJ databases">
        <authorList>
            <person name="Zivanovic Y."/>
            <person name="Moreira D."/>
            <person name="Lopez-Garcia P."/>
        </authorList>
    </citation>
    <scope>NUCLEOTIDE SEQUENCE</scope>
    <source>
        <strain evidence="4">G9</strain>
    </source>
</reference>
<gene>
    <name evidence="3" type="primary">dtd3</name>
    <name evidence="4" type="ORF">L3556_04325</name>
</gene>
<evidence type="ECO:0000313" key="5">
    <source>
        <dbReference type="Proteomes" id="UP001154265"/>
    </source>
</evidence>
<feature type="binding site" evidence="3">
    <location>
        <position position="9"/>
    </location>
    <ligand>
        <name>a divalent metal cation</name>
        <dbReference type="ChEBI" id="CHEBI:60240"/>
        <label>1</label>
    </ligand>
</feature>
<dbReference type="PANTHER" id="PTHR46124:SF2">
    <property type="entry name" value="D-AMINOACYL-TRNA DEACYLASE"/>
    <property type="match status" value="1"/>
</dbReference>
<dbReference type="Pfam" id="PF01026">
    <property type="entry name" value="TatD_DNase"/>
    <property type="match status" value="1"/>
</dbReference>
<keyword evidence="5" id="KW-1185">Reference proteome</keyword>
<dbReference type="Gene3D" id="3.20.20.140">
    <property type="entry name" value="Metal-dependent hydrolases"/>
    <property type="match status" value="1"/>
</dbReference>
<dbReference type="PIRSF" id="PIRSF005902">
    <property type="entry name" value="DNase_TatD"/>
    <property type="match status" value="1"/>
</dbReference>
<keyword evidence="2 3" id="KW-0378">Hydrolase</keyword>
<evidence type="ECO:0000256" key="3">
    <source>
        <dbReference type="HAMAP-Rule" id="MF_02048"/>
    </source>
</evidence>
<dbReference type="InterPro" id="IPR032466">
    <property type="entry name" value="Metal_Hydrolase"/>
</dbReference>
<dbReference type="HAMAP" id="MF_02048">
    <property type="entry name" value="Deacylase_DTD3"/>
    <property type="match status" value="1"/>
</dbReference>
<dbReference type="InterPro" id="IPR033665">
    <property type="entry name" value="Deacylase_DTD3"/>
</dbReference>
<comment type="similarity">
    <text evidence="3">Belongs to the metallo-dependent hydrolases superfamily. TatD-type hydrolase family. DTD3 subfamily.</text>
</comment>
<organism evidence="4 5">
    <name type="scientific">Candidatus Synechococcus calcipolaris G9</name>
    <dbReference type="NCBI Taxonomy" id="1497997"/>
    <lineage>
        <taxon>Bacteria</taxon>
        <taxon>Bacillati</taxon>
        <taxon>Cyanobacteriota</taxon>
        <taxon>Cyanophyceae</taxon>
        <taxon>Synechococcales</taxon>
        <taxon>Synechococcaceae</taxon>
        <taxon>Synechococcus</taxon>
    </lineage>
</organism>
<feature type="binding site" evidence="3">
    <location>
        <position position="98"/>
    </location>
    <ligand>
        <name>a divalent metal cation</name>
        <dbReference type="ChEBI" id="CHEBI:60240"/>
        <label>1</label>
    </ligand>
</feature>
<comment type="cofactor">
    <cofactor evidence="3">
        <name>a divalent metal cation</name>
        <dbReference type="ChEBI" id="CHEBI:60240"/>
    </cofactor>
    <text evidence="3">Binds 2 divalent metal cations per subunit.</text>
</comment>
<dbReference type="Proteomes" id="UP001154265">
    <property type="component" value="Unassembled WGS sequence"/>
</dbReference>
<dbReference type="EC" id="3.1.1.96" evidence="3"/>
<feature type="binding site" evidence="3">
    <location>
        <position position="7"/>
    </location>
    <ligand>
        <name>a divalent metal cation</name>
        <dbReference type="ChEBI" id="CHEBI:60240"/>
        <label>1</label>
    </ligand>
</feature>
<protein>
    <recommendedName>
        <fullName evidence="3">D-aminoacyl-tRNA deacylase</fullName>
        <ecNumber evidence="3">3.1.1.96</ecNumber>
    </recommendedName>
</protein>
<comment type="catalytic activity">
    <reaction evidence="3">
        <text>D-tyrosyl-tRNA(Tyr) + H2O = D-tyrosine + tRNA(Tyr)</text>
        <dbReference type="Rhea" id="RHEA:25347"/>
        <dbReference type="Rhea" id="RHEA-COMP:9707"/>
        <dbReference type="Rhea" id="RHEA-COMP:9872"/>
        <dbReference type="ChEBI" id="CHEBI:15377"/>
        <dbReference type="ChEBI" id="CHEBI:58570"/>
        <dbReference type="ChEBI" id="CHEBI:78442"/>
        <dbReference type="ChEBI" id="CHEBI:78723"/>
    </reaction>
</comment>
<dbReference type="NCBIfam" id="TIGR00010">
    <property type="entry name" value="YchF/TatD family DNA exonuclease"/>
    <property type="match status" value="1"/>
</dbReference>
<feature type="binding site" evidence="3">
    <location>
        <position position="98"/>
    </location>
    <ligand>
        <name>a divalent metal cation</name>
        <dbReference type="ChEBI" id="CHEBI:60240"/>
        <label>2</label>
    </ligand>
</feature>
<evidence type="ECO:0000256" key="2">
    <source>
        <dbReference type="ARBA" id="ARBA00022801"/>
    </source>
</evidence>
<dbReference type="CDD" id="cd01310">
    <property type="entry name" value="TatD_DNAse"/>
    <property type="match status" value="1"/>
</dbReference>
<dbReference type="InterPro" id="IPR018228">
    <property type="entry name" value="DNase_TatD-rel_CS"/>
</dbReference>
<dbReference type="PANTHER" id="PTHR46124">
    <property type="entry name" value="D-AMINOACYL-TRNA DEACYLASE"/>
    <property type="match status" value="1"/>
</dbReference>
<dbReference type="InterPro" id="IPR001130">
    <property type="entry name" value="TatD-like"/>
</dbReference>
<dbReference type="EMBL" id="JAKKUT010000002">
    <property type="protein sequence ID" value="MDG2990165.1"/>
    <property type="molecule type" value="Genomic_DNA"/>
</dbReference>
<sequence>MLLADTHVHLNFPDFGADIEEVAQRWRAAGVVRLVHSCVEPKEFPAIQTLAQQFDELYYALGLHPLDAEQWQPDIQREIRHQATTAQETDAKFVAIGETGLDFYKADNREQQTAAFWGQLQIAHDLDRPVIIHCRDAAPEMAQILHRFWQEYGPVRGVMHCWGGTPAETEWFLDLGFYISFSGTVTFKKALTIQASAQMVPSDRLLLETDCPFLAPVPKRGAKRNEPSYVAHVAQQVSQLRQVDLEELGRQTTLNACQLFNLPVPSGLV</sequence>
<comment type="function">
    <text evidence="3">Catalyzes the hydrolysis of D-tyrosyl-tRNA(Tyr).</text>
</comment>
<dbReference type="RefSeq" id="WP_277867595.1">
    <property type="nucleotide sequence ID" value="NZ_JAKKUT010000002.1"/>
</dbReference>
<name>A0ABT6EWL8_9SYNE</name>
<reference evidence="4" key="1">
    <citation type="journal article" date="2022" name="Genome Biol. Evol.">
        <title>A New Gene Family Diagnostic for Intracellular Biomineralization of Amorphous Ca Carbonates by Cyanobacteria.</title>
        <authorList>
            <person name="Benzerara K."/>
            <person name="Duprat E."/>
            <person name="Bitard-Feildel T."/>
            <person name="Caumes G."/>
            <person name="Cassier-Chauvat C."/>
            <person name="Chauvat F."/>
            <person name="Dezi M."/>
            <person name="Diop S.I."/>
            <person name="Gaschignard G."/>
            <person name="Gorgen S."/>
            <person name="Gugger M."/>
            <person name="Lopez-Garcia P."/>
            <person name="Millet M."/>
            <person name="Skouri-Panet F."/>
            <person name="Moreira D."/>
            <person name="Callebaut I."/>
        </authorList>
    </citation>
    <scope>NUCLEOTIDE SEQUENCE</scope>
    <source>
        <strain evidence="4">G9</strain>
    </source>
</reference>
<proteinExistence type="inferred from homology"/>
<evidence type="ECO:0000313" key="4">
    <source>
        <dbReference type="EMBL" id="MDG2990165.1"/>
    </source>
</evidence>
<dbReference type="SUPFAM" id="SSF51556">
    <property type="entry name" value="Metallo-dependent hydrolases"/>
    <property type="match status" value="1"/>
</dbReference>
<dbReference type="GO" id="GO:0016787">
    <property type="term" value="F:hydrolase activity"/>
    <property type="evidence" value="ECO:0007669"/>
    <property type="project" value="UniProtKB-KW"/>
</dbReference>
<evidence type="ECO:0000256" key="1">
    <source>
        <dbReference type="ARBA" id="ARBA00022723"/>
    </source>
</evidence>
<dbReference type="PROSITE" id="PS01091">
    <property type="entry name" value="TATD_3"/>
    <property type="match status" value="1"/>
</dbReference>